<reference evidence="2 3" key="1">
    <citation type="submission" date="2014-10" db="EMBL/GenBank/DDBJ databases">
        <title>Draft genome of the hookworm Ancylostoma caninum.</title>
        <authorList>
            <person name="Mitreva M."/>
        </authorList>
    </citation>
    <scope>NUCLEOTIDE SEQUENCE [LARGE SCALE GENOMIC DNA]</scope>
    <source>
        <strain evidence="2 3">Baltimore</strain>
    </source>
</reference>
<keyword evidence="1" id="KW-0472">Membrane</keyword>
<evidence type="ECO:0000256" key="1">
    <source>
        <dbReference type="SAM" id="Phobius"/>
    </source>
</evidence>
<comment type="caution">
    <text evidence="2">The sequence shown here is derived from an EMBL/GenBank/DDBJ whole genome shotgun (WGS) entry which is preliminary data.</text>
</comment>
<accession>A0A368GCL2</accession>
<dbReference type="GO" id="GO:0005886">
    <property type="term" value="C:plasma membrane"/>
    <property type="evidence" value="ECO:0007669"/>
    <property type="project" value="TreeGrafter"/>
</dbReference>
<keyword evidence="1" id="KW-1133">Transmembrane helix</keyword>
<protein>
    <recommendedName>
        <fullName evidence="4">Metal cation transporter, ZIP family</fullName>
    </recommendedName>
</protein>
<dbReference type="InterPro" id="IPR050799">
    <property type="entry name" value="ZIP_Transporter"/>
</dbReference>
<dbReference type="GO" id="GO:0071578">
    <property type="term" value="P:zinc ion import across plasma membrane"/>
    <property type="evidence" value="ECO:0007669"/>
    <property type="project" value="TreeGrafter"/>
</dbReference>
<dbReference type="PANTHER" id="PTHR12191">
    <property type="entry name" value="SOLUTE CARRIER FAMILY 39"/>
    <property type="match status" value="1"/>
</dbReference>
<dbReference type="STRING" id="29170.A0A368GCL2"/>
<evidence type="ECO:0000313" key="3">
    <source>
        <dbReference type="Proteomes" id="UP000252519"/>
    </source>
</evidence>
<feature type="transmembrane region" description="Helical" evidence="1">
    <location>
        <begin position="47"/>
        <end position="68"/>
    </location>
</feature>
<dbReference type="GO" id="GO:0005385">
    <property type="term" value="F:zinc ion transmembrane transporter activity"/>
    <property type="evidence" value="ECO:0007669"/>
    <property type="project" value="TreeGrafter"/>
</dbReference>
<dbReference type="EMBL" id="JOJR01000211">
    <property type="protein sequence ID" value="RCN42092.1"/>
    <property type="molecule type" value="Genomic_DNA"/>
</dbReference>
<sequence>MASEGWFSENSKKALIYGTAATTVVSLLSLSGACIIPLLTGKAKHRWMHFFVAMAVTTLSSDAILHIIPQLTGAHDHSLAHHDHGPIADAENITQVTKVQYMRAFYDWRIITHEPHGTNELFKEKQQFNEVTHDHHHHHDSTDDENSQATEKSSLPSWLALNRERRILLRLSAILLLIYLLYFIEFVAYYRKRELV</sequence>
<dbReference type="AlphaFoldDB" id="A0A368GCL2"/>
<evidence type="ECO:0008006" key="4">
    <source>
        <dbReference type="Google" id="ProtNLM"/>
    </source>
</evidence>
<proteinExistence type="predicted"/>
<evidence type="ECO:0000313" key="2">
    <source>
        <dbReference type="EMBL" id="RCN42092.1"/>
    </source>
</evidence>
<dbReference type="PANTHER" id="PTHR12191:SF37">
    <property type="entry name" value="ZINC TRANSPORTER FOI"/>
    <property type="match status" value="1"/>
</dbReference>
<keyword evidence="3" id="KW-1185">Reference proteome</keyword>
<dbReference type="GO" id="GO:0030003">
    <property type="term" value="P:intracellular monoatomic cation homeostasis"/>
    <property type="evidence" value="ECO:0007669"/>
    <property type="project" value="TreeGrafter"/>
</dbReference>
<keyword evidence="1" id="KW-0812">Transmembrane</keyword>
<gene>
    <name evidence="2" type="ORF">ANCCAN_11962</name>
</gene>
<dbReference type="GO" id="GO:0140410">
    <property type="term" value="F:monoatomic cation:bicarbonate symporter activity"/>
    <property type="evidence" value="ECO:0007669"/>
    <property type="project" value="TreeGrafter"/>
</dbReference>
<dbReference type="OrthoDB" id="200954at2759"/>
<name>A0A368GCL2_ANCCA</name>
<dbReference type="Proteomes" id="UP000252519">
    <property type="component" value="Unassembled WGS sequence"/>
</dbReference>
<organism evidence="2 3">
    <name type="scientific">Ancylostoma caninum</name>
    <name type="common">Dog hookworm</name>
    <dbReference type="NCBI Taxonomy" id="29170"/>
    <lineage>
        <taxon>Eukaryota</taxon>
        <taxon>Metazoa</taxon>
        <taxon>Ecdysozoa</taxon>
        <taxon>Nematoda</taxon>
        <taxon>Chromadorea</taxon>
        <taxon>Rhabditida</taxon>
        <taxon>Rhabditina</taxon>
        <taxon>Rhabditomorpha</taxon>
        <taxon>Strongyloidea</taxon>
        <taxon>Ancylostomatidae</taxon>
        <taxon>Ancylostomatinae</taxon>
        <taxon>Ancylostoma</taxon>
    </lineage>
</organism>
<feature type="transmembrane region" description="Helical" evidence="1">
    <location>
        <begin position="15"/>
        <end position="40"/>
    </location>
</feature>
<feature type="transmembrane region" description="Helical" evidence="1">
    <location>
        <begin position="167"/>
        <end position="190"/>
    </location>
</feature>